<evidence type="ECO:0000256" key="1">
    <source>
        <dbReference type="ARBA" id="ARBA00005953"/>
    </source>
</evidence>
<comment type="similarity">
    <text evidence="1">Belongs to the 4-hydroxybenzoyl-CoA thioesterase family.</text>
</comment>
<keyword evidence="2" id="KW-0378">Hydrolase</keyword>
<dbReference type="NCBIfam" id="TIGR00051">
    <property type="entry name" value="YbgC/FadM family acyl-CoA thioesterase"/>
    <property type="match status" value="1"/>
</dbReference>
<dbReference type="PIRSF" id="PIRSF003230">
    <property type="entry name" value="YbgC"/>
    <property type="match status" value="1"/>
</dbReference>
<dbReference type="InterPro" id="IPR050563">
    <property type="entry name" value="4-hydroxybenzoyl-CoA_TE"/>
</dbReference>
<evidence type="ECO:0000256" key="2">
    <source>
        <dbReference type="ARBA" id="ARBA00022801"/>
    </source>
</evidence>
<organism evidence="3 4">
    <name type="scientific">Legionella brunensis</name>
    <dbReference type="NCBI Taxonomy" id="29422"/>
    <lineage>
        <taxon>Bacteria</taxon>
        <taxon>Pseudomonadati</taxon>
        <taxon>Pseudomonadota</taxon>
        <taxon>Gammaproteobacteria</taxon>
        <taxon>Legionellales</taxon>
        <taxon>Legionellaceae</taxon>
        <taxon>Legionella</taxon>
    </lineage>
</organism>
<dbReference type="STRING" id="29422.Lbru_0602"/>
<dbReference type="Proteomes" id="UP000054742">
    <property type="component" value="Unassembled WGS sequence"/>
</dbReference>
<dbReference type="OrthoDB" id="9799036at2"/>
<dbReference type="AlphaFoldDB" id="A0A0W0SUN8"/>
<dbReference type="CDD" id="cd00586">
    <property type="entry name" value="4HBT"/>
    <property type="match status" value="1"/>
</dbReference>
<evidence type="ECO:0000313" key="4">
    <source>
        <dbReference type="Proteomes" id="UP000054742"/>
    </source>
</evidence>
<dbReference type="SUPFAM" id="SSF54637">
    <property type="entry name" value="Thioesterase/thiol ester dehydrase-isomerase"/>
    <property type="match status" value="1"/>
</dbReference>
<dbReference type="Pfam" id="PF13279">
    <property type="entry name" value="4HBT_2"/>
    <property type="match status" value="1"/>
</dbReference>
<evidence type="ECO:0000313" key="3">
    <source>
        <dbReference type="EMBL" id="KTC86661.1"/>
    </source>
</evidence>
<dbReference type="PANTHER" id="PTHR31793:SF27">
    <property type="entry name" value="NOVEL THIOESTERASE SUPERFAMILY DOMAIN AND SAPOSIN A-TYPE DOMAIN CONTAINING PROTEIN (0610012H03RIK)"/>
    <property type="match status" value="1"/>
</dbReference>
<dbReference type="EMBL" id="LNXV01000004">
    <property type="protein sequence ID" value="KTC86661.1"/>
    <property type="molecule type" value="Genomic_DNA"/>
</dbReference>
<dbReference type="PANTHER" id="PTHR31793">
    <property type="entry name" value="4-HYDROXYBENZOYL-COA THIOESTERASE FAMILY MEMBER"/>
    <property type="match status" value="1"/>
</dbReference>
<sequence>MICFTWNSEVRAHEIDAQGIVNNAHYLSYFDHARTLLLREYGIDWVKLSHDGFNLVLAHADIRFLHSLRAFQTFRVISTARREGKIKLLFDQTIVCTNNEKLICTAVNTIVCVDSKRNKPVSLELIKQFELMG</sequence>
<dbReference type="PATRIC" id="fig|29422.6.peg.632"/>
<dbReference type="RefSeq" id="WP_058440693.1">
    <property type="nucleotide sequence ID" value="NZ_CAAAHU010000007.1"/>
</dbReference>
<name>A0A0W0SUN8_9GAMM</name>
<reference evidence="3 4" key="1">
    <citation type="submission" date="2015-11" db="EMBL/GenBank/DDBJ databases">
        <title>Genomic analysis of 38 Legionella species identifies large and diverse effector repertoires.</title>
        <authorList>
            <person name="Burstein D."/>
            <person name="Amaro F."/>
            <person name="Zusman T."/>
            <person name="Lifshitz Z."/>
            <person name="Cohen O."/>
            <person name="Gilbert J.A."/>
            <person name="Pupko T."/>
            <person name="Shuman H.A."/>
            <person name="Segal G."/>
        </authorList>
    </citation>
    <scope>NUCLEOTIDE SEQUENCE [LARGE SCALE GENOMIC DNA]</scope>
    <source>
        <strain evidence="3 4">ATCC 43878</strain>
    </source>
</reference>
<dbReference type="Gene3D" id="3.10.129.10">
    <property type="entry name" value="Hotdog Thioesterase"/>
    <property type="match status" value="1"/>
</dbReference>
<accession>A0A0W0SUN8</accession>
<dbReference type="GO" id="GO:0047617">
    <property type="term" value="F:fatty acyl-CoA hydrolase activity"/>
    <property type="evidence" value="ECO:0007669"/>
    <property type="project" value="TreeGrafter"/>
</dbReference>
<protein>
    <submittedName>
        <fullName evidence="3">Acyl-CoA thioesterase</fullName>
    </submittedName>
</protein>
<dbReference type="InterPro" id="IPR006684">
    <property type="entry name" value="YbgC/YbaW"/>
</dbReference>
<keyword evidence="4" id="KW-1185">Reference proteome</keyword>
<comment type="caution">
    <text evidence="3">The sequence shown here is derived from an EMBL/GenBank/DDBJ whole genome shotgun (WGS) entry which is preliminary data.</text>
</comment>
<dbReference type="InterPro" id="IPR029069">
    <property type="entry name" value="HotDog_dom_sf"/>
</dbReference>
<proteinExistence type="inferred from homology"/>
<gene>
    <name evidence="3" type="primary">ybgC_1</name>
    <name evidence="3" type="ORF">Lbru_0602</name>
</gene>